<comment type="caution">
    <text evidence="1">The sequence shown here is derived from an EMBL/GenBank/DDBJ whole genome shotgun (WGS) entry which is preliminary data.</text>
</comment>
<gene>
    <name evidence="1" type="ORF">BOO71_0004168</name>
</gene>
<reference evidence="1 2" key="1">
    <citation type="submission" date="2017-01" db="EMBL/GenBank/DDBJ databases">
        <title>Genome Analysis of Deinococcus marmoris KOPRI26562.</title>
        <authorList>
            <person name="Kim J.H."/>
            <person name="Oh H.-M."/>
        </authorList>
    </citation>
    <scope>NUCLEOTIDE SEQUENCE [LARGE SCALE GENOMIC DNA]</scope>
    <source>
        <strain evidence="1 2">KOPRI26562</strain>
    </source>
</reference>
<dbReference type="EMBL" id="MSTI01000047">
    <property type="protein sequence ID" value="OLV18982.1"/>
    <property type="molecule type" value="Genomic_DNA"/>
</dbReference>
<dbReference type="AlphaFoldDB" id="A0A1U7P1D8"/>
<proteinExistence type="predicted"/>
<evidence type="ECO:0000313" key="1">
    <source>
        <dbReference type="EMBL" id="OLV18982.1"/>
    </source>
</evidence>
<name>A0A1U7P1D8_9DEIO</name>
<keyword evidence="2" id="KW-1185">Reference proteome</keyword>
<evidence type="ECO:0000313" key="2">
    <source>
        <dbReference type="Proteomes" id="UP000186607"/>
    </source>
</evidence>
<evidence type="ECO:0008006" key="3">
    <source>
        <dbReference type="Google" id="ProtNLM"/>
    </source>
</evidence>
<accession>A0A1U7P1D8</accession>
<dbReference type="Gene3D" id="3.30.70.1280">
    <property type="entry name" value="SP0830-like domains"/>
    <property type="match status" value="1"/>
</dbReference>
<sequence>MNLQNMDMKHVALLRGINVGGHRPVPMSALRATFEGLGSSEVQTYIQSGNVVFEADAPEVELIEAAIEKEFGFRVDVILRSAAGWASLDARNPYTQEADGTRVHVAFLNTVPDPAQIVTIRARPGNVWTVSGREVYLHTPDGLGQSGLNLGQLKHATVRNWRTVQRLAQLLS</sequence>
<dbReference type="PIRSF" id="PIRSF008502">
    <property type="entry name" value="UCP008502"/>
    <property type="match status" value="1"/>
</dbReference>
<dbReference type="STRING" id="249408.BOO71_0004168"/>
<dbReference type="SUPFAM" id="SSF160379">
    <property type="entry name" value="SP0830-like"/>
    <property type="match status" value="1"/>
</dbReference>
<organism evidence="1 2">
    <name type="scientific">Deinococcus marmoris</name>
    <dbReference type="NCBI Taxonomy" id="249408"/>
    <lineage>
        <taxon>Bacteria</taxon>
        <taxon>Thermotogati</taxon>
        <taxon>Deinococcota</taxon>
        <taxon>Deinococci</taxon>
        <taxon>Deinococcales</taxon>
        <taxon>Deinococcaceae</taxon>
        <taxon>Deinococcus</taxon>
    </lineage>
</organism>
<dbReference type="InterPro" id="IPR012545">
    <property type="entry name" value="DUF1697"/>
</dbReference>
<dbReference type="Pfam" id="PF08002">
    <property type="entry name" value="DUF1697"/>
    <property type="match status" value="1"/>
</dbReference>
<dbReference type="PANTHER" id="PTHR36439:SF1">
    <property type="entry name" value="DUF1697 DOMAIN-CONTAINING PROTEIN"/>
    <property type="match status" value="1"/>
</dbReference>
<dbReference type="Proteomes" id="UP000186607">
    <property type="component" value="Unassembled WGS sequence"/>
</dbReference>
<dbReference type="PANTHER" id="PTHR36439">
    <property type="entry name" value="BLL4334 PROTEIN"/>
    <property type="match status" value="1"/>
</dbReference>
<protein>
    <recommendedName>
        <fullName evidence="3">DUF1697 domain-containing protein</fullName>
    </recommendedName>
</protein>